<dbReference type="RefSeq" id="WP_317136090.1">
    <property type="nucleotide sequence ID" value="NZ_CP043875.1"/>
</dbReference>
<reference evidence="1 2" key="1">
    <citation type="submission" date="2019-09" db="EMBL/GenBank/DDBJ databases">
        <title>The complete genome of Methanoplanus sp. FWC-SCC4.</title>
        <authorList>
            <person name="Chen S.-C."/>
            <person name="Zhou Y.-Z."/>
            <person name="Lai M.-C."/>
        </authorList>
    </citation>
    <scope>NUCLEOTIDE SEQUENCE [LARGE SCALE GENOMIC DNA]</scope>
    <source>
        <strain evidence="1 2">FWC-SCC4</strain>
    </source>
</reference>
<evidence type="ECO:0000313" key="2">
    <source>
        <dbReference type="Proteomes" id="UP001301797"/>
    </source>
</evidence>
<keyword evidence="2" id="KW-1185">Reference proteome</keyword>
<dbReference type="Proteomes" id="UP001301797">
    <property type="component" value="Chromosome"/>
</dbReference>
<dbReference type="KEGG" id="mefw:F1737_08170"/>
<evidence type="ECO:0000313" key="1">
    <source>
        <dbReference type="EMBL" id="WOF16666.1"/>
    </source>
</evidence>
<dbReference type="EMBL" id="CP043875">
    <property type="protein sequence ID" value="WOF16666.1"/>
    <property type="molecule type" value="Genomic_DNA"/>
</dbReference>
<accession>A0AA97I4S3</accession>
<name>A0AA97I4S3_9EURY</name>
<protein>
    <submittedName>
        <fullName evidence="1">Uncharacterized protein</fullName>
    </submittedName>
</protein>
<organism evidence="1 2">
    <name type="scientific">Methanochimaera problematica</name>
    <dbReference type="NCBI Taxonomy" id="2609417"/>
    <lineage>
        <taxon>Archaea</taxon>
        <taxon>Methanobacteriati</taxon>
        <taxon>Methanobacteriota</taxon>
        <taxon>Stenosarchaea group</taxon>
        <taxon>Methanomicrobia</taxon>
        <taxon>Methanomicrobiales</taxon>
        <taxon>Methanomicrobiaceae</taxon>
        <taxon>Methanochimaera</taxon>
    </lineage>
</organism>
<dbReference type="AlphaFoldDB" id="A0AA97I4S3"/>
<dbReference type="GeneID" id="85230131"/>
<sequence length="76" mass="8821">MSLISDKVLKEVTFYLGPAAERFLERQTKYHMDGLAFKDIERKHLKDLAYWLKVSGGLIIDKGKAEEMARKVENLH</sequence>
<proteinExistence type="predicted"/>
<gene>
    <name evidence="1" type="ORF">F1737_08170</name>
</gene>